<organism evidence="2 3">
    <name type="scientific">Rousettus aegyptiacus</name>
    <name type="common">Egyptian fruit bat</name>
    <name type="synonym">Pteropus aegyptiacus</name>
    <dbReference type="NCBI Taxonomy" id="9407"/>
    <lineage>
        <taxon>Eukaryota</taxon>
        <taxon>Metazoa</taxon>
        <taxon>Chordata</taxon>
        <taxon>Craniata</taxon>
        <taxon>Vertebrata</taxon>
        <taxon>Euteleostomi</taxon>
        <taxon>Mammalia</taxon>
        <taxon>Eutheria</taxon>
        <taxon>Laurasiatheria</taxon>
        <taxon>Chiroptera</taxon>
        <taxon>Yinpterochiroptera</taxon>
        <taxon>Pteropodoidea</taxon>
        <taxon>Pteropodidae</taxon>
        <taxon>Rousettinae</taxon>
        <taxon>Rousettus</taxon>
    </lineage>
</organism>
<gene>
    <name evidence="2" type="ORF">HJG63_010373</name>
</gene>
<accession>A0A7J8JGX0</accession>
<evidence type="ECO:0000256" key="1">
    <source>
        <dbReference type="SAM" id="MobiDB-lite"/>
    </source>
</evidence>
<keyword evidence="3" id="KW-1185">Reference proteome</keyword>
<proteinExistence type="predicted"/>
<dbReference type="Proteomes" id="UP000593571">
    <property type="component" value="Unassembled WGS sequence"/>
</dbReference>
<name>A0A7J8JGX0_ROUAE</name>
<feature type="region of interest" description="Disordered" evidence="1">
    <location>
        <begin position="97"/>
        <end position="127"/>
    </location>
</feature>
<protein>
    <submittedName>
        <fullName evidence="2">Uncharacterized protein</fullName>
    </submittedName>
</protein>
<evidence type="ECO:0000313" key="2">
    <source>
        <dbReference type="EMBL" id="KAF6496144.1"/>
    </source>
</evidence>
<sequence length="189" mass="20339">MVIHRGDMLSEEPPGIRICMRQPGHQRNAPAPVEDQLSWAGPSSFSCVHYGMRGQQTLPRTPACLVSLEGTGWGLYQQKPHTGTSRDHRAWKLPETRAHSGHAPGPQQTTHQEPRSITRAPGRHPCPRPPGAGLAYLPSLLSLPAFKSSPPLCTAHTPPTLPPAPVLSDTAGFLPVLSADIFSSVKPPL</sequence>
<comment type="caution">
    <text evidence="2">The sequence shown here is derived from an EMBL/GenBank/DDBJ whole genome shotgun (WGS) entry which is preliminary data.</text>
</comment>
<evidence type="ECO:0000313" key="3">
    <source>
        <dbReference type="Proteomes" id="UP000593571"/>
    </source>
</evidence>
<dbReference type="AlphaFoldDB" id="A0A7J8JGX0"/>
<reference evidence="2 3" key="1">
    <citation type="journal article" date="2020" name="Nature">
        <title>Six reference-quality genomes reveal evolution of bat adaptations.</title>
        <authorList>
            <person name="Jebb D."/>
            <person name="Huang Z."/>
            <person name="Pippel M."/>
            <person name="Hughes G.M."/>
            <person name="Lavrichenko K."/>
            <person name="Devanna P."/>
            <person name="Winkler S."/>
            <person name="Jermiin L.S."/>
            <person name="Skirmuntt E.C."/>
            <person name="Katzourakis A."/>
            <person name="Burkitt-Gray L."/>
            <person name="Ray D.A."/>
            <person name="Sullivan K.A.M."/>
            <person name="Roscito J.G."/>
            <person name="Kirilenko B.M."/>
            <person name="Davalos L.M."/>
            <person name="Corthals A.P."/>
            <person name="Power M.L."/>
            <person name="Jones G."/>
            <person name="Ransome R.D."/>
            <person name="Dechmann D.K.N."/>
            <person name="Locatelli A.G."/>
            <person name="Puechmaille S.J."/>
            <person name="Fedrigo O."/>
            <person name="Jarvis E.D."/>
            <person name="Hiller M."/>
            <person name="Vernes S.C."/>
            <person name="Myers E.W."/>
            <person name="Teeling E.C."/>
        </authorList>
    </citation>
    <scope>NUCLEOTIDE SEQUENCE [LARGE SCALE GENOMIC DNA]</scope>
    <source>
        <strain evidence="2">MRouAeg1</strain>
        <tissue evidence="2">Muscle</tissue>
    </source>
</reference>
<dbReference type="EMBL" id="JACASE010000002">
    <property type="protein sequence ID" value="KAF6496144.1"/>
    <property type="molecule type" value="Genomic_DNA"/>
</dbReference>